<evidence type="ECO:0000313" key="3">
    <source>
        <dbReference type="Proteomes" id="UP001596378"/>
    </source>
</evidence>
<proteinExistence type="predicted"/>
<gene>
    <name evidence="2" type="ORF">ACFQMJ_25530</name>
</gene>
<name>A0ABW2FI93_9BACL</name>
<sequence length="154" mass="17327">MAAKQTKLTVAGINRKHNKEFGSLKRVDLSTGDYTEIYQRFRKTSIQKLVLDYMDILNAMKEGGQKLGSGAMVFVYYMLLLKHFTTLGSVIPGDLGQMIGVGEKLLDLGVLEQIMNEFPEQELDKLNAAIQEVNRNMQTQLEAWPNEKGKESGQ</sequence>
<keyword evidence="1" id="KW-0175">Coiled coil</keyword>
<dbReference type="RefSeq" id="WP_378046581.1">
    <property type="nucleotide sequence ID" value="NZ_JBHMDN010000011.1"/>
</dbReference>
<dbReference type="EMBL" id="JBHTAI010000019">
    <property type="protein sequence ID" value="MFC7151914.1"/>
    <property type="molecule type" value="Genomic_DNA"/>
</dbReference>
<protein>
    <submittedName>
        <fullName evidence="2">Uncharacterized protein</fullName>
    </submittedName>
</protein>
<comment type="caution">
    <text evidence="2">The sequence shown here is derived from an EMBL/GenBank/DDBJ whole genome shotgun (WGS) entry which is preliminary data.</text>
</comment>
<reference evidence="3" key="1">
    <citation type="journal article" date="2019" name="Int. J. Syst. Evol. Microbiol.">
        <title>The Global Catalogue of Microorganisms (GCM) 10K type strain sequencing project: providing services to taxonomists for standard genome sequencing and annotation.</title>
        <authorList>
            <consortium name="The Broad Institute Genomics Platform"/>
            <consortium name="The Broad Institute Genome Sequencing Center for Infectious Disease"/>
            <person name="Wu L."/>
            <person name="Ma J."/>
        </authorList>
    </citation>
    <scope>NUCLEOTIDE SEQUENCE [LARGE SCALE GENOMIC DNA]</scope>
    <source>
        <strain evidence="3">KCTC 12907</strain>
    </source>
</reference>
<accession>A0ABW2FI93</accession>
<evidence type="ECO:0000256" key="1">
    <source>
        <dbReference type="SAM" id="Coils"/>
    </source>
</evidence>
<keyword evidence="3" id="KW-1185">Reference proteome</keyword>
<organism evidence="2 3">
    <name type="scientific">Cohnella cellulosilytica</name>
    <dbReference type="NCBI Taxonomy" id="986710"/>
    <lineage>
        <taxon>Bacteria</taxon>
        <taxon>Bacillati</taxon>
        <taxon>Bacillota</taxon>
        <taxon>Bacilli</taxon>
        <taxon>Bacillales</taxon>
        <taxon>Paenibacillaceae</taxon>
        <taxon>Cohnella</taxon>
    </lineage>
</organism>
<feature type="coiled-coil region" evidence="1">
    <location>
        <begin position="116"/>
        <end position="143"/>
    </location>
</feature>
<dbReference type="Proteomes" id="UP001596378">
    <property type="component" value="Unassembled WGS sequence"/>
</dbReference>
<evidence type="ECO:0000313" key="2">
    <source>
        <dbReference type="EMBL" id="MFC7151914.1"/>
    </source>
</evidence>